<keyword evidence="2" id="KW-1185">Reference proteome</keyword>
<sequence>MDERGYFSLLILSQQGLLGWTEKWAPVGSSSRVHPPKVQVYSRNPGEFGTANILICHTSNFHPPDIEIKLMKDEVEIPNANQTDLAFKQDWRFHVTKSVTITPQKGEKYTCKVTHGRNTKVYAWAAPEVQVYSREPGDFNKLNTLICYVRNFHPPEIRIELLKNGQEIREARQTDLAFEENWHYHLTKHVPFIPKSGDKYTCRVTHMGNTKVYEWGEYGYVADMN</sequence>
<name>A0ACB8WFP7_9TELE</name>
<accession>A0ACB8WFP7</accession>
<organism evidence="1 2">
    <name type="scientific">Scortum barcoo</name>
    <name type="common">barcoo grunter</name>
    <dbReference type="NCBI Taxonomy" id="214431"/>
    <lineage>
        <taxon>Eukaryota</taxon>
        <taxon>Metazoa</taxon>
        <taxon>Chordata</taxon>
        <taxon>Craniata</taxon>
        <taxon>Vertebrata</taxon>
        <taxon>Euteleostomi</taxon>
        <taxon>Actinopterygii</taxon>
        <taxon>Neopterygii</taxon>
        <taxon>Teleostei</taxon>
        <taxon>Neoteleostei</taxon>
        <taxon>Acanthomorphata</taxon>
        <taxon>Eupercaria</taxon>
        <taxon>Centrarchiformes</taxon>
        <taxon>Terapontoidei</taxon>
        <taxon>Terapontidae</taxon>
        <taxon>Scortum</taxon>
    </lineage>
</organism>
<protein>
    <submittedName>
        <fullName evidence="1">Uncharacterized protein</fullName>
    </submittedName>
</protein>
<proteinExistence type="predicted"/>
<comment type="caution">
    <text evidence="1">The sequence shown here is derived from an EMBL/GenBank/DDBJ whole genome shotgun (WGS) entry which is preliminary data.</text>
</comment>
<dbReference type="EMBL" id="CM041540">
    <property type="protein sequence ID" value="KAI3366510.1"/>
    <property type="molecule type" value="Genomic_DNA"/>
</dbReference>
<dbReference type="Proteomes" id="UP000831701">
    <property type="component" value="Chromosome 10"/>
</dbReference>
<evidence type="ECO:0000313" key="1">
    <source>
        <dbReference type="EMBL" id="KAI3366510.1"/>
    </source>
</evidence>
<evidence type="ECO:0000313" key="2">
    <source>
        <dbReference type="Proteomes" id="UP000831701"/>
    </source>
</evidence>
<gene>
    <name evidence="1" type="ORF">L3Q82_000643</name>
</gene>
<reference evidence="1" key="1">
    <citation type="submission" date="2022-04" db="EMBL/GenBank/DDBJ databases">
        <title>Jade perch genome.</title>
        <authorList>
            <person name="Chao B."/>
        </authorList>
    </citation>
    <scope>NUCLEOTIDE SEQUENCE</scope>
    <source>
        <strain evidence="1">CB-2022</strain>
    </source>
</reference>